<keyword evidence="2" id="KW-0378">Hydrolase</keyword>
<feature type="domain" description="Peptidase M28" evidence="1">
    <location>
        <begin position="117"/>
        <end position="329"/>
    </location>
</feature>
<dbReference type="PANTHER" id="PTHR12147:SF26">
    <property type="entry name" value="PEPTIDASE M28 DOMAIN-CONTAINING PROTEIN"/>
    <property type="match status" value="1"/>
</dbReference>
<dbReference type="SUPFAM" id="SSF53187">
    <property type="entry name" value="Zn-dependent exopeptidases"/>
    <property type="match status" value="1"/>
</dbReference>
<dbReference type="Pfam" id="PF04389">
    <property type="entry name" value="Peptidase_M28"/>
    <property type="match status" value="1"/>
</dbReference>
<accession>A0A3R9PKC6</accession>
<dbReference type="GO" id="GO:0008235">
    <property type="term" value="F:metalloexopeptidase activity"/>
    <property type="evidence" value="ECO:0007669"/>
    <property type="project" value="InterPro"/>
</dbReference>
<gene>
    <name evidence="2" type="ORF">EJA19_04615</name>
</gene>
<dbReference type="GO" id="GO:0006508">
    <property type="term" value="P:proteolysis"/>
    <property type="evidence" value="ECO:0007669"/>
    <property type="project" value="InterPro"/>
</dbReference>
<dbReference type="InterPro" id="IPR007484">
    <property type="entry name" value="Peptidase_M28"/>
</dbReference>
<dbReference type="PANTHER" id="PTHR12147">
    <property type="entry name" value="METALLOPEPTIDASE M28 FAMILY MEMBER"/>
    <property type="match status" value="1"/>
</dbReference>
<dbReference type="AlphaFoldDB" id="A0A3R9PKC6"/>
<dbReference type="Gene3D" id="3.40.630.10">
    <property type="entry name" value="Zn peptidases"/>
    <property type="match status" value="1"/>
</dbReference>
<proteinExistence type="predicted"/>
<dbReference type="EMBL" id="RWBG01000002">
    <property type="protein sequence ID" value="RSK40266.1"/>
    <property type="molecule type" value="Genomic_DNA"/>
</dbReference>
<dbReference type="InterPro" id="IPR045175">
    <property type="entry name" value="M28_fam"/>
</dbReference>
<dbReference type="Proteomes" id="UP000270620">
    <property type="component" value="Unassembled WGS sequence"/>
</dbReference>
<dbReference type="RefSeq" id="WP_125467186.1">
    <property type="nucleotide sequence ID" value="NZ_RWBG01000002.1"/>
</dbReference>
<organism evidence="2 3">
    <name type="scientific">Mangrovimonas spongiae</name>
    <dbReference type="NCBI Taxonomy" id="2494697"/>
    <lineage>
        <taxon>Bacteria</taxon>
        <taxon>Pseudomonadati</taxon>
        <taxon>Bacteroidota</taxon>
        <taxon>Flavobacteriia</taxon>
        <taxon>Flavobacteriales</taxon>
        <taxon>Flavobacteriaceae</taxon>
        <taxon>Mangrovimonas</taxon>
    </lineage>
</organism>
<keyword evidence="3" id="KW-1185">Reference proteome</keyword>
<dbReference type="OrthoDB" id="9778250at2"/>
<evidence type="ECO:0000313" key="3">
    <source>
        <dbReference type="Proteomes" id="UP000270620"/>
    </source>
</evidence>
<sequence length="347" mass="39833">MKSFLVATVLTLIGSCATTKYSTKISHLKKNITLKDSALVLKYANTITSQELEELLYEYTNKEFQGRKTGEIGQKKAAHYLKDYYSNHNITSPLKSNTYFQSIPEGFLPEGIKSSENVLAFIKGCEKPNEVLIISAHYDHLGLEDGNIYYGADDDGSGTVAILEIAEAFKEAQNNGFPPKRSILFIHFTAEEIGLHGSRFYTEESPIFPLNKTFANLNIDMIGRQDYAYQNTNKDYIYLIGSDRLSKELHYISEKVNTTHFNLELDYKYNLESDPNKYYYRSDHYNFAKNNIPVIFYFNGVHDDYHKPTDTPDKINYSLLEKRTKLIFATAWQLANQDKQLTMNVDL</sequence>
<name>A0A3R9PKC6_9FLAO</name>
<protein>
    <submittedName>
        <fullName evidence="2">M20/M25/M40 family metallo-hydrolase</fullName>
    </submittedName>
</protein>
<dbReference type="InterPro" id="IPR018247">
    <property type="entry name" value="EF_Hand_1_Ca_BS"/>
</dbReference>
<evidence type="ECO:0000313" key="2">
    <source>
        <dbReference type="EMBL" id="RSK40266.1"/>
    </source>
</evidence>
<dbReference type="PROSITE" id="PS00018">
    <property type="entry name" value="EF_HAND_1"/>
    <property type="match status" value="1"/>
</dbReference>
<comment type="caution">
    <text evidence="2">The sequence shown here is derived from an EMBL/GenBank/DDBJ whole genome shotgun (WGS) entry which is preliminary data.</text>
</comment>
<evidence type="ECO:0000259" key="1">
    <source>
        <dbReference type="Pfam" id="PF04389"/>
    </source>
</evidence>
<reference evidence="2 3" key="1">
    <citation type="submission" date="2018-12" db="EMBL/GenBank/DDBJ databases">
        <title>Mangrovimonas spongiae sp. nov., a novel member of the genus Mangrovimonas isolated from marine sponge.</title>
        <authorList>
            <person name="Zhuang L."/>
            <person name="Luo L."/>
        </authorList>
    </citation>
    <scope>NUCLEOTIDE SEQUENCE [LARGE SCALE GENOMIC DNA]</scope>
    <source>
        <strain evidence="2 3">HN-E26</strain>
    </source>
</reference>
<dbReference type="PROSITE" id="PS51257">
    <property type="entry name" value="PROKAR_LIPOPROTEIN"/>
    <property type="match status" value="1"/>
</dbReference>